<evidence type="ECO:0000256" key="1">
    <source>
        <dbReference type="SAM" id="MobiDB-lite"/>
    </source>
</evidence>
<evidence type="ECO:0000313" key="3">
    <source>
        <dbReference type="EMBL" id="KKN57850.1"/>
    </source>
</evidence>
<name>A0A0F9RMU0_9ZZZZ</name>
<keyword evidence="2" id="KW-1133">Transmembrane helix</keyword>
<comment type="caution">
    <text evidence="3">The sequence shown here is derived from an EMBL/GenBank/DDBJ whole genome shotgun (WGS) entry which is preliminary data.</text>
</comment>
<feature type="transmembrane region" description="Helical" evidence="2">
    <location>
        <begin position="38"/>
        <end position="60"/>
    </location>
</feature>
<keyword evidence="2" id="KW-0472">Membrane</keyword>
<feature type="transmembrane region" description="Helical" evidence="2">
    <location>
        <begin position="80"/>
        <end position="101"/>
    </location>
</feature>
<reference evidence="3" key="1">
    <citation type="journal article" date="2015" name="Nature">
        <title>Complex archaea that bridge the gap between prokaryotes and eukaryotes.</title>
        <authorList>
            <person name="Spang A."/>
            <person name="Saw J.H."/>
            <person name="Jorgensen S.L."/>
            <person name="Zaremba-Niedzwiedzka K."/>
            <person name="Martijn J."/>
            <person name="Lind A.E."/>
            <person name="van Eijk R."/>
            <person name="Schleper C."/>
            <person name="Guy L."/>
            <person name="Ettema T.J."/>
        </authorList>
    </citation>
    <scope>NUCLEOTIDE SEQUENCE</scope>
</reference>
<dbReference type="EMBL" id="LAZR01000785">
    <property type="protein sequence ID" value="KKN57850.1"/>
    <property type="molecule type" value="Genomic_DNA"/>
</dbReference>
<evidence type="ECO:0000256" key="2">
    <source>
        <dbReference type="SAM" id="Phobius"/>
    </source>
</evidence>
<organism evidence="3">
    <name type="scientific">marine sediment metagenome</name>
    <dbReference type="NCBI Taxonomy" id="412755"/>
    <lineage>
        <taxon>unclassified sequences</taxon>
        <taxon>metagenomes</taxon>
        <taxon>ecological metagenomes</taxon>
    </lineage>
</organism>
<feature type="compositionally biased region" description="Basic and acidic residues" evidence="1">
    <location>
        <begin position="18"/>
        <end position="28"/>
    </location>
</feature>
<accession>A0A0F9RMU0</accession>
<feature type="region of interest" description="Disordered" evidence="1">
    <location>
        <begin position="17"/>
        <end position="43"/>
    </location>
</feature>
<dbReference type="AlphaFoldDB" id="A0A0F9RMU0"/>
<gene>
    <name evidence="3" type="ORF">LCGC14_0557830</name>
</gene>
<keyword evidence="2" id="KW-0812">Transmembrane</keyword>
<proteinExistence type="predicted"/>
<protein>
    <submittedName>
        <fullName evidence="3">Uncharacterized protein</fullName>
    </submittedName>
</protein>
<sequence>MRKASSAAIDLLATMRKRAADDSDTDTKPKKRGVGRRLLSGAGKGALGGAALGAGLPLISGLPQLISPSSGESRKDILKTLLASMLAGGVGGAMLGAPIGATGEALLGRRTA</sequence>